<keyword evidence="1" id="KW-1185">Reference proteome</keyword>
<organism evidence="2">
    <name type="scientific">Strongyloides stercoralis</name>
    <name type="common">Threadworm</name>
    <dbReference type="NCBI Taxonomy" id="6248"/>
    <lineage>
        <taxon>Eukaryota</taxon>
        <taxon>Metazoa</taxon>
        <taxon>Ecdysozoa</taxon>
        <taxon>Nematoda</taxon>
        <taxon>Chromadorea</taxon>
        <taxon>Rhabditida</taxon>
        <taxon>Tylenchina</taxon>
        <taxon>Panagrolaimomorpha</taxon>
        <taxon>Strongyloidoidea</taxon>
        <taxon>Strongyloididae</taxon>
        <taxon>Strongyloides</taxon>
    </lineage>
</organism>
<dbReference type="AlphaFoldDB" id="A0A0K0DSN2"/>
<protein>
    <submittedName>
        <fullName evidence="2 3">Chromo domain-containing protein</fullName>
    </submittedName>
</protein>
<accession>A0A0K0DSN2</accession>
<evidence type="ECO:0000313" key="2">
    <source>
        <dbReference type="WBParaSite" id="SSTP_0000024400.1"/>
    </source>
</evidence>
<dbReference type="Proteomes" id="UP000035681">
    <property type="component" value="Unplaced"/>
</dbReference>
<evidence type="ECO:0000313" key="1">
    <source>
        <dbReference type="Proteomes" id="UP000035681"/>
    </source>
</evidence>
<name>A0A0K0DSN2_STRER</name>
<reference evidence="2" key="1">
    <citation type="submission" date="2015-08" db="UniProtKB">
        <authorList>
            <consortium name="WormBaseParasite"/>
        </authorList>
    </citation>
    <scope>IDENTIFICATION</scope>
</reference>
<dbReference type="WBParaSite" id="SSTP_0000024400.1">
    <property type="protein sequence ID" value="SSTP_0000024400.1"/>
    <property type="gene ID" value="SSTP_0000024400"/>
</dbReference>
<proteinExistence type="predicted"/>
<dbReference type="WBParaSite" id="TCONS_00001468.p1">
    <property type="protein sequence ID" value="TCONS_00001468.p1"/>
    <property type="gene ID" value="XLOC_001349"/>
</dbReference>
<sequence length="258" mass="30436">MITRSKKRLVNFNIKAIIGKKKLKAKEFYLVKWEEKNRDDEYVAKELLMFNPVNFMIKQYNEQLLEGKENDQIRVGVPANYSNEEKEDDDIIVLKVIKNNVDVTRNPLSNMKSIEKKAKPRCTLHQVNTSNEEIAFSDSTSDDDSNHENTSNDKVFFGGRIIYDPITINGKEITISNIIKWSRKYNRFNNFKCKKIKRIFARSHELCYNDNFDYKFFGLTDTNEIIVFTRSQVTLSEFFPPAFDFFKKYPLNEDDPPY</sequence>
<evidence type="ECO:0000313" key="3">
    <source>
        <dbReference type="WBParaSite" id="TCONS_00001468.p1"/>
    </source>
</evidence>